<evidence type="ECO:0000313" key="3">
    <source>
        <dbReference type="Proteomes" id="UP000218615"/>
    </source>
</evidence>
<feature type="transmembrane region" description="Helical" evidence="1">
    <location>
        <begin position="62"/>
        <end position="78"/>
    </location>
</feature>
<accession>A0A284VTN9</accession>
<reference evidence="3" key="1">
    <citation type="submission" date="2017-06" db="EMBL/GenBank/DDBJ databases">
        <authorList>
            <person name="Cremers G."/>
        </authorList>
    </citation>
    <scope>NUCLEOTIDE SEQUENCE [LARGE SCALE GENOMIC DNA]</scope>
</reference>
<keyword evidence="1" id="KW-0472">Membrane</keyword>
<keyword evidence="3" id="KW-1185">Reference proteome</keyword>
<dbReference type="AlphaFoldDB" id="A0A284VTN9"/>
<sequence length="118" mass="13686">MSVTVKDKKEEKKEAQPVAKILTPDERKKLLIEGIKKTAVPAFIGAALALLFVLTADKIAGKPWYLVLLLVVLVSYYIQRFLYPLIDIRVKEFEVKDWLYVEFLTIIYLLVFWTLLLN</sequence>
<dbReference type="InterPro" id="IPR043941">
    <property type="entry name" value="EMC6-arch"/>
</dbReference>
<dbReference type="Proteomes" id="UP000218615">
    <property type="component" value="Unassembled WGS sequence"/>
</dbReference>
<evidence type="ECO:0000313" key="2">
    <source>
        <dbReference type="EMBL" id="SNQ62642.1"/>
    </source>
</evidence>
<protein>
    <submittedName>
        <fullName evidence="2">Uncharacterized protein</fullName>
    </submittedName>
</protein>
<evidence type="ECO:0000256" key="1">
    <source>
        <dbReference type="SAM" id="Phobius"/>
    </source>
</evidence>
<organism evidence="2 3">
    <name type="scientific">Candidatus Methanoperedens nitratireducens</name>
    <dbReference type="NCBI Taxonomy" id="1392998"/>
    <lineage>
        <taxon>Archaea</taxon>
        <taxon>Methanobacteriati</taxon>
        <taxon>Methanobacteriota</taxon>
        <taxon>Stenosarchaea group</taxon>
        <taxon>Methanomicrobia</taxon>
        <taxon>Methanosarcinales</taxon>
        <taxon>ANME-2 cluster</taxon>
        <taxon>Candidatus Methanoperedentaceae</taxon>
        <taxon>Candidatus Methanoperedens</taxon>
    </lineage>
</organism>
<dbReference type="EMBL" id="FZMP01000229">
    <property type="protein sequence ID" value="SNQ62642.1"/>
    <property type="molecule type" value="Genomic_DNA"/>
</dbReference>
<name>A0A284VTN9_9EURY</name>
<proteinExistence type="predicted"/>
<keyword evidence="1" id="KW-0812">Transmembrane</keyword>
<dbReference type="Pfam" id="PF19094">
    <property type="entry name" value="EMC6_arch"/>
    <property type="match status" value="1"/>
</dbReference>
<gene>
    <name evidence="2" type="ORF">MNV_80043</name>
</gene>
<feature type="transmembrane region" description="Helical" evidence="1">
    <location>
        <begin position="98"/>
        <end position="116"/>
    </location>
</feature>
<feature type="transmembrane region" description="Helical" evidence="1">
    <location>
        <begin position="38"/>
        <end position="56"/>
    </location>
</feature>
<keyword evidence="1" id="KW-1133">Transmembrane helix</keyword>